<evidence type="ECO:0000259" key="2">
    <source>
        <dbReference type="PROSITE" id="PS50158"/>
    </source>
</evidence>
<evidence type="ECO:0000313" key="3">
    <source>
        <dbReference type="EMBL" id="KAA0038009.1"/>
    </source>
</evidence>
<dbReference type="PANTHER" id="PTHR47592:SF27">
    <property type="entry name" value="OS08G0421700 PROTEIN"/>
    <property type="match status" value="1"/>
</dbReference>
<dbReference type="Pfam" id="PF14223">
    <property type="entry name" value="Retrotran_gag_2"/>
    <property type="match status" value="1"/>
</dbReference>
<dbReference type="PANTHER" id="PTHR47592">
    <property type="entry name" value="PBF68 PROTEIN"/>
    <property type="match status" value="1"/>
</dbReference>
<feature type="domain" description="CCHC-type" evidence="2">
    <location>
        <begin position="223"/>
        <end position="239"/>
    </location>
</feature>
<comment type="caution">
    <text evidence="4">The sequence shown here is derived from an EMBL/GenBank/DDBJ whole genome shotgun (WGS) entry which is preliminary data.</text>
</comment>
<keyword evidence="1" id="KW-0479">Metal-binding</keyword>
<dbReference type="GO" id="GO:0003676">
    <property type="term" value="F:nucleic acid binding"/>
    <property type="evidence" value="ECO:0007669"/>
    <property type="project" value="InterPro"/>
</dbReference>
<gene>
    <name evidence="4" type="ORF">E5676_scaffold2454G00070</name>
    <name evidence="3" type="ORF">E6C27_scaffold36G002000</name>
</gene>
<protein>
    <submittedName>
        <fullName evidence="4">Retrovirus-related Pol polyprotein from transposon TNT 1-94</fullName>
    </submittedName>
</protein>
<evidence type="ECO:0000313" key="6">
    <source>
        <dbReference type="Proteomes" id="UP000321947"/>
    </source>
</evidence>
<dbReference type="InterPro" id="IPR001878">
    <property type="entry name" value="Znf_CCHC"/>
</dbReference>
<dbReference type="InterPro" id="IPR054722">
    <property type="entry name" value="PolX-like_BBD"/>
</dbReference>
<accession>A0A5D3BRB2</accession>
<dbReference type="Proteomes" id="UP000321947">
    <property type="component" value="Unassembled WGS sequence"/>
</dbReference>
<name>A0A5D3BRB2_CUCMM</name>
<evidence type="ECO:0000313" key="4">
    <source>
        <dbReference type="EMBL" id="TYK02203.1"/>
    </source>
</evidence>
<dbReference type="SMART" id="SM00343">
    <property type="entry name" value="ZnF_C2HC"/>
    <property type="match status" value="1"/>
</dbReference>
<dbReference type="EMBL" id="SSTD01015793">
    <property type="protein sequence ID" value="TYK02203.1"/>
    <property type="molecule type" value="Genomic_DNA"/>
</dbReference>
<dbReference type="Proteomes" id="UP000321393">
    <property type="component" value="Unassembled WGS sequence"/>
</dbReference>
<dbReference type="EMBL" id="SSTE01018788">
    <property type="protein sequence ID" value="KAA0038009.1"/>
    <property type="molecule type" value="Genomic_DNA"/>
</dbReference>
<dbReference type="GO" id="GO:0008270">
    <property type="term" value="F:zinc ion binding"/>
    <property type="evidence" value="ECO:0007669"/>
    <property type="project" value="UniProtKB-KW"/>
</dbReference>
<dbReference type="PROSITE" id="PS50158">
    <property type="entry name" value="ZF_CCHC"/>
    <property type="match status" value="1"/>
</dbReference>
<keyword evidence="1" id="KW-0863">Zinc-finger</keyword>
<reference evidence="5 6" key="1">
    <citation type="submission" date="2019-08" db="EMBL/GenBank/DDBJ databases">
        <title>Draft genome sequences of two oriental melons (Cucumis melo L. var makuwa).</title>
        <authorList>
            <person name="Kwon S.-Y."/>
        </authorList>
    </citation>
    <scope>NUCLEOTIDE SEQUENCE [LARGE SCALE GENOMIC DNA]</scope>
    <source>
        <strain evidence="6">cv. Chang Bougi</strain>
        <strain evidence="5">cv. SW 3</strain>
        <tissue evidence="4">Leaf</tissue>
    </source>
</reference>
<dbReference type="AlphaFoldDB" id="A0A5D3BRB2"/>
<dbReference type="OrthoDB" id="1751483at2759"/>
<proteinExistence type="predicted"/>
<dbReference type="SUPFAM" id="SSF57756">
    <property type="entry name" value="Retrovirus zinc finger-like domains"/>
    <property type="match status" value="1"/>
</dbReference>
<keyword evidence="1" id="KW-0862">Zinc</keyword>
<evidence type="ECO:0000256" key="1">
    <source>
        <dbReference type="PROSITE-ProRule" id="PRU00047"/>
    </source>
</evidence>
<evidence type="ECO:0000313" key="5">
    <source>
        <dbReference type="Proteomes" id="UP000321393"/>
    </source>
</evidence>
<dbReference type="Pfam" id="PF22936">
    <property type="entry name" value="Pol_BBD"/>
    <property type="match status" value="1"/>
</dbReference>
<dbReference type="InterPro" id="IPR036875">
    <property type="entry name" value="Znf_CCHC_sf"/>
</dbReference>
<dbReference type="Gene3D" id="4.10.60.10">
    <property type="entry name" value="Zinc finger, CCHC-type"/>
    <property type="match status" value="1"/>
</dbReference>
<sequence length="608" mass="68807">MASTRFEVSKFNVNGDFALWRKKIRAILVQHKVAKILDEGRLPANITENEKRDMDEMAYSTILMYLSVEVLRLVDETTTTTAELWKKLESLYLTKSLPNKIYIKEKFFGYKMDQSKSLEENLNEFQKIVVDLNNIGEKMSDENQAIILLNSLPETYREVKAAIKYGRDSLTMSIVFDALKTRNLKIKKERKDGELLMARGRSDKKKWKGKEKSSRMNSNGEARKCFLCHKEGHFKKNCPLNKSREASTSEANVTDGYNSANITYGYDSAETGYESAEVLMVSHRDIQDAWIMDSGCTYHMTPNQDFLINFQKSDGGKVLLGDNGTCEVKGTGSVLIATHDGMIRMLTNVRYVPELKRNLISLDELDRSCYTIKYENGIMKVTKGSLVKLRGTLKNDLYVLEGNAVSSSATKALKQQKQQIVDHVVTDIRIDGVQSSGKGSDIFSDQSPLVSQIEATEKSEFDGVQSQQERTLINEGVCSDNIAFNLKKQWKDAMEAELFILRKNQTWSLVTKPPIQKLIQPKWFKQRGDSKPRYNARLVAKVLPAHRFKYRSELKTERSGILPASSGVDGIVIGRWHFGVLGLHFSGSNIVFFRRVVTVGFSGVVLGL</sequence>
<organism evidence="4 6">
    <name type="scientific">Cucumis melo var. makuwa</name>
    <name type="common">Oriental melon</name>
    <dbReference type="NCBI Taxonomy" id="1194695"/>
    <lineage>
        <taxon>Eukaryota</taxon>
        <taxon>Viridiplantae</taxon>
        <taxon>Streptophyta</taxon>
        <taxon>Embryophyta</taxon>
        <taxon>Tracheophyta</taxon>
        <taxon>Spermatophyta</taxon>
        <taxon>Magnoliopsida</taxon>
        <taxon>eudicotyledons</taxon>
        <taxon>Gunneridae</taxon>
        <taxon>Pentapetalae</taxon>
        <taxon>rosids</taxon>
        <taxon>fabids</taxon>
        <taxon>Cucurbitales</taxon>
        <taxon>Cucurbitaceae</taxon>
        <taxon>Benincaseae</taxon>
        <taxon>Cucumis</taxon>
    </lineage>
</organism>